<reference evidence="2 3" key="1">
    <citation type="submission" date="2023-07" db="EMBL/GenBank/DDBJ databases">
        <title>Sequencing the genomes of 1000 actinobacteria strains.</title>
        <authorList>
            <person name="Klenk H.-P."/>
        </authorList>
    </citation>
    <scope>NUCLEOTIDE SEQUENCE [LARGE SCALE GENOMIC DNA]</scope>
    <source>
        <strain evidence="2 3">DSM 41600</strain>
    </source>
</reference>
<protein>
    <submittedName>
        <fullName evidence="2">Uncharacterized protein</fullName>
    </submittedName>
</protein>
<accession>A0ABT9L2D6</accession>
<evidence type="ECO:0000256" key="1">
    <source>
        <dbReference type="SAM" id="MobiDB-lite"/>
    </source>
</evidence>
<keyword evidence="3" id="KW-1185">Reference proteome</keyword>
<dbReference type="EMBL" id="JAURUE010000002">
    <property type="protein sequence ID" value="MDP9614858.1"/>
    <property type="molecule type" value="Genomic_DNA"/>
</dbReference>
<organism evidence="2 3">
    <name type="scientific">Streptomyces demainii</name>
    <dbReference type="NCBI Taxonomy" id="588122"/>
    <lineage>
        <taxon>Bacteria</taxon>
        <taxon>Bacillati</taxon>
        <taxon>Actinomycetota</taxon>
        <taxon>Actinomycetes</taxon>
        <taxon>Kitasatosporales</taxon>
        <taxon>Streptomycetaceae</taxon>
        <taxon>Streptomyces</taxon>
    </lineage>
</organism>
<evidence type="ECO:0000313" key="3">
    <source>
        <dbReference type="Proteomes" id="UP001234880"/>
    </source>
</evidence>
<comment type="caution">
    <text evidence="2">The sequence shown here is derived from an EMBL/GenBank/DDBJ whole genome shotgun (WGS) entry which is preliminary data.</text>
</comment>
<feature type="region of interest" description="Disordered" evidence="1">
    <location>
        <begin position="1"/>
        <end position="29"/>
    </location>
</feature>
<gene>
    <name evidence="2" type="ORF">JOF35_007196</name>
</gene>
<dbReference type="Proteomes" id="UP001234880">
    <property type="component" value="Unassembled WGS sequence"/>
</dbReference>
<name>A0ABT9L2D6_9ACTN</name>
<evidence type="ECO:0000313" key="2">
    <source>
        <dbReference type="EMBL" id="MDP9614858.1"/>
    </source>
</evidence>
<sequence length="29" mass="3067">MARSGQGICHGNGEGNTRAGDAAFLTYRR</sequence>
<proteinExistence type="predicted"/>